<evidence type="ECO:0000256" key="9">
    <source>
        <dbReference type="SAM" id="MobiDB-lite"/>
    </source>
</evidence>
<keyword evidence="6" id="KW-0269">Exonuclease</keyword>
<dbReference type="GO" id="GO:0071037">
    <property type="term" value="P:nuclear polyadenylation-dependent snRNA catabolic process"/>
    <property type="evidence" value="ECO:0007669"/>
    <property type="project" value="TreeGrafter"/>
</dbReference>
<feature type="compositionally biased region" description="Basic residues" evidence="9">
    <location>
        <begin position="697"/>
        <end position="713"/>
    </location>
</feature>
<dbReference type="Gene3D" id="1.10.150.80">
    <property type="entry name" value="HRDC domain"/>
    <property type="match status" value="1"/>
</dbReference>
<feature type="region of interest" description="Disordered" evidence="9">
    <location>
        <begin position="634"/>
        <end position="777"/>
    </location>
</feature>
<evidence type="ECO:0000256" key="5">
    <source>
        <dbReference type="ARBA" id="ARBA00022835"/>
    </source>
</evidence>
<dbReference type="SUPFAM" id="SSF47819">
    <property type="entry name" value="HRDC-like"/>
    <property type="match status" value="1"/>
</dbReference>
<evidence type="ECO:0000256" key="1">
    <source>
        <dbReference type="ARBA" id="ARBA00004123"/>
    </source>
</evidence>
<dbReference type="GO" id="GO:0071044">
    <property type="term" value="P:histone mRNA catabolic process"/>
    <property type="evidence" value="ECO:0007669"/>
    <property type="project" value="TreeGrafter"/>
</dbReference>
<dbReference type="Pfam" id="PF00570">
    <property type="entry name" value="HRDC"/>
    <property type="match status" value="1"/>
</dbReference>
<keyword evidence="3" id="KW-0540">Nuclease</keyword>
<evidence type="ECO:0000256" key="4">
    <source>
        <dbReference type="ARBA" id="ARBA00022801"/>
    </source>
</evidence>
<evidence type="ECO:0000256" key="7">
    <source>
        <dbReference type="ARBA" id="ARBA00023242"/>
    </source>
</evidence>
<comment type="subcellular location">
    <subcellularLocation>
        <location evidence="1">Nucleus</location>
    </subcellularLocation>
</comment>
<dbReference type="InterPro" id="IPR036397">
    <property type="entry name" value="RNaseH_sf"/>
</dbReference>
<sequence length="801" mass="91069">MDASQDFKSLQDKVQSALVAATRSANGVAREDLSFLRTVDPTVSSKLDENSSRLLRLAQNLLESAGKFHGQQAPKLEDADDVDINWRSIVDVVDTLLEKADTCLDEYTGLVKRKDAPTAETGRASKKPKSTNDKLEWSMKRANIIKPQNAFERKVDNFDTGAFRPLLSSKPHATVPLEESLVTYVDDFGNPQYKHPYETEIQDLKYPKQVYEKTEPILYHDVEKTSAVWVDTYEGVLEMLAELKKAKEIAVDLEHHDYRTYPGLLSLMQISTRDKDWIVDTLRPWRHKLEVLNEVFADPNILKVFHGAYMDIIWLQRDLGLYIVGLFDTYCVCDALQYPGRSLAYLLKKFVDFDADKKYQMADWRIRPIPEEMLYYARSDTHYLLYIFDMLRNEILDSTSPVEPGKPLMDTILDKSKEVSLGRYETMLCDKETGQGTRGWFNILVKGSGVYNAEQFSVYKTVFKWRDDLARKEDESPMFIMHFSAVGDIARVLPEDPKALWSLLGNVSQPVKSRIDELFALIQQARKEGETGPTMLEFFRENNSMGSVARRVFDRKPKSKAPEVPLPDISELRADKSQMFGDMPISSRWEETGKAVKDDMHIALPWTAYVQQQADEDARLAKAPVNQEIDMIPLETESKVEVPEDDGFTLKQGRKRKANDAELPSEPTSDNGNETKEEESAQASEIELVDEDAAQKLAKKEKKERRKQRKAAKAAKAAGKEDADMQDGAEAEEEDEQPFDYSAAQSVLRAQQQNSDNTGGRGRKGKKEKVFDPYTAKTEGTIKGARKMNYEKAGRTATFKK</sequence>
<accession>A0A420XW28</accession>
<dbReference type="GO" id="GO:0071038">
    <property type="term" value="P:TRAMP-dependent tRNA surveillance pathway"/>
    <property type="evidence" value="ECO:0007669"/>
    <property type="project" value="TreeGrafter"/>
</dbReference>
<dbReference type="GO" id="GO:0000175">
    <property type="term" value="F:3'-5'-RNA exonuclease activity"/>
    <property type="evidence" value="ECO:0007669"/>
    <property type="project" value="InterPro"/>
</dbReference>
<dbReference type="GO" id="GO:0003727">
    <property type="term" value="F:single-stranded RNA binding"/>
    <property type="evidence" value="ECO:0007669"/>
    <property type="project" value="TreeGrafter"/>
</dbReference>
<feature type="compositionally biased region" description="Polar residues" evidence="9">
    <location>
        <begin position="743"/>
        <end position="758"/>
    </location>
</feature>
<dbReference type="InterPro" id="IPR012337">
    <property type="entry name" value="RNaseH-like_sf"/>
</dbReference>
<dbReference type="GO" id="GO:0000166">
    <property type="term" value="F:nucleotide binding"/>
    <property type="evidence" value="ECO:0007669"/>
    <property type="project" value="InterPro"/>
</dbReference>
<dbReference type="SUPFAM" id="SSF53098">
    <property type="entry name" value="Ribonuclease H-like"/>
    <property type="match status" value="1"/>
</dbReference>
<keyword evidence="5" id="KW-0271">Exosome</keyword>
<dbReference type="OrthoDB" id="2250022at2759"/>
<dbReference type="InterPro" id="IPR010997">
    <property type="entry name" value="HRDC-like_sf"/>
</dbReference>
<keyword evidence="12" id="KW-1185">Reference proteome</keyword>
<name>A0A420XW28_9PEZI</name>
<protein>
    <submittedName>
        <fullName evidence="11">Exosome nuclease subunit</fullName>
    </submittedName>
</protein>
<dbReference type="GO" id="GO:0071051">
    <property type="term" value="P:poly(A)-dependent snoRNA 3'-end processing"/>
    <property type="evidence" value="ECO:0007669"/>
    <property type="project" value="TreeGrafter"/>
</dbReference>
<dbReference type="EMBL" id="QVQW01000137">
    <property type="protein sequence ID" value="RKU39872.1"/>
    <property type="molecule type" value="Genomic_DNA"/>
</dbReference>
<dbReference type="InterPro" id="IPR002121">
    <property type="entry name" value="HRDC_dom"/>
</dbReference>
<dbReference type="Pfam" id="PF08066">
    <property type="entry name" value="PMC2NT"/>
    <property type="match status" value="1"/>
</dbReference>
<dbReference type="FunFam" id="3.30.420.10:FF:000059">
    <property type="entry name" value="Exosome complex exonuclease Rrp6"/>
    <property type="match status" value="1"/>
</dbReference>
<dbReference type="Gene3D" id="3.30.420.10">
    <property type="entry name" value="Ribonuclease H-like superfamily/Ribonuclease H"/>
    <property type="match status" value="1"/>
</dbReference>
<dbReference type="GO" id="GO:0071035">
    <property type="term" value="P:nuclear polyadenylation-dependent rRNA catabolic process"/>
    <property type="evidence" value="ECO:0007669"/>
    <property type="project" value="TreeGrafter"/>
</dbReference>
<comment type="caution">
    <text evidence="11">The sequence shown here is derived from an EMBL/GenBank/DDBJ whole genome shotgun (WGS) entry which is preliminary data.</text>
</comment>
<dbReference type="Proteomes" id="UP000275385">
    <property type="component" value="Unassembled WGS sequence"/>
</dbReference>
<dbReference type="Pfam" id="PF01612">
    <property type="entry name" value="DNA_pol_A_exo1"/>
    <property type="match status" value="1"/>
</dbReference>
<dbReference type="PANTHER" id="PTHR12124">
    <property type="entry name" value="POLYMYOSITIS/SCLERODERMA AUTOANTIGEN-RELATED"/>
    <property type="match status" value="1"/>
</dbReference>
<dbReference type="SMART" id="SM00474">
    <property type="entry name" value="35EXOc"/>
    <property type="match status" value="1"/>
</dbReference>
<keyword evidence="2" id="KW-0698">rRNA processing</keyword>
<keyword evidence="7" id="KW-0539">Nucleus</keyword>
<dbReference type="GO" id="GO:0071040">
    <property type="term" value="P:nuclear polyadenylation-dependent antisense transcript catabolic process"/>
    <property type="evidence" value="ECO:0007669"/>
    <property type="project" value="TreeGrafter"/>
</dbReference>
<dbReference type="InterPro" id="IPR012588">
    <property type="entry name" value="Exosome-assoc_fac_Rrp6_N"/>
</dbReference>
<dbReference type="GO" id="GO:0000467">
    <property type="term" value="P:exonucleolytic trimming to generate mature 3'-end of 5.8S rRNA from tricistronic rRNA transcript (SSU-rRNA, 5.8S rRNA, LSU-rRNA)"/>
    <property type="evidence" value="ECO:0007669"/>
    <property type="project" value="InterPro"/>
</dbReference>
<keyword evidence="4" id="KW-0378">Hydrolase</keyword>
<evidence type="ECO:0000313" key="12">
    <source>
        <dbReference type="Proteomes" id="UP000275385"/>
    </source>
</evidence>
<dbReference type="AlphaFoldDB" id="A0A420XW28"/>
<dbReference type="InterPro" id="IPR045092">
    <property type="entry name" value="Rrp6-like"/>
</dbReference>
<evidence type="ECO:0000259" key="10">
    <source>
        <dbReference type="PROSITE" id="PS50967"/>
    </source>
</evidence>
<dbReference type="GO" id="GO:0071036">
    <property type="term" value="P:nuclear polyadenylation-dependent snoRNA catabolic process"/>
    <property type="evidence" value="ECO:0007669"/>
    <property type="project" value="TreeGrafter"/>
</dbReference>
<dbReference type="FunFam" id="1.10.150.80:FF:000001">
    <property type="entry name" value="Putative exosome component 10"/>
    <property type="match status" value="1"/>
</dbReference>
<evidence type="ECO:0000313" key="11">
    <source>
        <dbReference type="EMBL" id="RKU39872.1"/>
    </source>
</evidence>
<dbReference type="InterPro" id="IPR044876">
    <property type="entry name" value="HRDC_dom_sf"/>
</dbReference>
<dbReference type="PROSITE" id="PS50967">
    <property type="entry name" value="HRDC"/>
    <property type="match status" value="1"/>
</dbReference>
<proteinExistence type="inferred from homology"/>
<gene>
    <name evidence="11" type="primary">RRP6</name>
    <name evidence="11" type="ORF">DL546_000756</name>
</gene>
<dbReference type="STRING" id="177199.A0A420XW28"/>
<evidence type="ECO:0000256" key="8">
    <source>
        <dbReference type="ARBA" id="ARBA00043957"/>
    </source>
</evidence>
<dbReference type="PANTHER" id="PTHR12124:SF47">
    <property type="entry name" value="EXOSOME COMPONENT 10"/>
    <property type="match status" value="1"/>
</dbReference>
<dbReference type="GO" id="GO:0071039">
    <property type="term" value="P:nuclear polyadenylation-dependent CUT catabolic process"/>
    <property type="evidence" value="ECO:0007669"/>
    <property type="project" value="TreeGrafter"/>
</dbReference>
<evidence type="ECO:0000256" key="2">
    <source>
        <dbReference type="ARBA" id="ARBA00022552"/>
    </source>
</evidence>
<organism evidence="11 12">
    <name type="scientific">Coniochaeta pulveracea</name>
    <dbReference type="NCBI Taxonomy" id="177199"/>
    <lineage>
        <taxon>Eukaryota</taxon>
        <taxon>Fungi</taxon>
        <taxon>Dikarya</taxon>
        <taxon>Ascomycota</taxon>
        <taxon>Pezizomycotina</taxon>
        <taxon>Sordariomycetes</taxon>
        <taxon>Sordariomycetidae</taxon>
        <taxon>Coniochaetales</taxon>
        <taxon>Coniochaetaceae</taxon>
        <taxon>Coniochaeta</taxon>
    </lineage>
</organism>
<dbReference type="InterPro" id="IPR049559">
    <property type="entry name" value="Rrp6p-like_exo"/>
</dbReference>
<comment type="similarity">
    <text evidence="8">Belongs to the exosome component 10/RRP6 family.</text>
</comment>
<dbReference type="GO" id="GO:0005730">
    <property type="term" value="C:nucleolus"/>
    <property type="evidence" value="ECO:0007669"/>
    <property type="project" value="TreeGrafter"/>
</dbReference>
<reference evidence="11 12" key="1">
    <citation type="submission" date="2018-08" db="EMBL/GenBank/DDBJ databases">
        <title>Draft genome of the lignicolous fungus Coniochaeta pulveracea.</title>
        <authorList>
            <person name="Borstlap C.J."/>
            <person name="De Witt R.N."/>
            <person name="Botha A."/>
            <person name="Volschenk H."/>
        </authorList>
    </citation>
    <scope>NUCLEOTIDE SEQUENCE [LARGE SCALE GENOMIC DNA]</scope>
    <source>
        <strain evidence="11 12">CAB683</strain>
    </source>
</reference>
<evidence type="ECO:0000256" key="3">
    <source>
        <dbReference type="ARBA" id="ARBA00022722"/>
    </source>
</evidence>
<feature type="domain" description="HRDC" evidence="10">
    <location>
        <begin position="452"/>
        <end position="532"/>
    </location>
</feature>
<dbReference type="InterPro" id="IPR002562">
    <property type="entry name" value="3'-5'_exonuclease_dom"/>
</dbReference>
<evidence type="ECO:0000256" key="6">
    <source>
        <dbReference type="ARBA" id="ARBA00022839"/>
    </source>
</evidence>
<dbReference type="CDD" id="cd06147">
    <property type="entry name" value="Rrp6p_like_exo"/>
    <property type="match status" value="1"/>
</dbReference>
<feature type="compositionally biased region" description="Acidic residues" evidence="9">
    <location>
        <begin position="724"/>
        <end position="738"/>
    </location>
</feature>
<dbReference type="GO" id="GO:0000176">
    <property type="term" value="C:nuclear exosome (RNase complex)"/>
    <property type="evidence" value="ECO:0007669"/>
    <property type="project" value="InterPro"/>
</dbReference>